<evidence type="ECO:0000313" key="10">
    <source>
        <dbReference type="EnsemblPlants" id="AET5Gv20252400.1"/>
    </source>
</evidence>
<keyword evidence="3 7" id="KW-0863">Zinc-finger</keyword>
<reference evidence="10" key="5">
    <citation type="journal article" date="2021" name="G3 (Bethesda)">
        <title>Aegilops tauschii genome assembly Aet v5.0 features greater sequence contiguity and improved annotation.</title>
        <authorList>
            <person name="Wang L."/>
            <person name="Zhu T."/>
            <person name="Rodriguez J.C."/>
            <person name="Deal K.R."/>
            <person name="Dubcovsky J."/>
            <person name="McGuire P.E."/>
            <person name="Lux T."/>
            <person name="Spannagl M."/>
            <person name="Mayer K.F.X."/>
            <person name="Baldrich P."/>
            <person name="Meyers B.C."/>
            <person name="Huo N."/>
            <person name="Gu Y.Q."/>
            <person name="Zhou H."/>
            <person name="Devos K.M."/>
            <person name="Bennetzen J.L."/>
            <person name="Unver T."/>
            <person name="Budak H."/>
            <person name="Gulick P.J."/>
            <person name="Galiba G."/>
            <person name="Kalapos B."/>
            <person name="Nelson D.R."/>
            <person name="Li P."/>
            <person name="You F.M."/>
            <person name="Luo M.C."/>
            <person name="Dvorak J."/>
        </authorList>
    </citation>
    <scope>NUCLEOTIDE SEQUENCE [LARGE SCALE GENOMIC DNA]</scope>
    <source>
        <strain evidence="10">cv. AL8/78</strain>
    </source>
</reference>
<name>A0A453K0D9_AEGTS</name>
<feature type="region of interest" description="Disordered" evidence="8">
    <location>
        <begin position="1"/>
        <end position="39"/>
    </location>
</feature>
<sequence length="651" mass="69086">PSFVQKPKGPLPFPSHSPLSTISSNTFSDRAPPPMGEASEYDGVDVAAVSARLLELVADDDVTALVDLLAAHPLLADEPAPWYSPARGAEPMTPLMVAAAYGSVACLDALLSPPHLADPNRASASSLSTPLHLAAAGGAPSAPTTVSRLLAAGADPTLLDHLHRRPSDLVALPPNSLPLKNHILSLLGARKEWPPDPSLPDIKNGAYASDDFRMYSFKVRACSRAYSHDWTECPFVHPGENARRRDPRKYHYSCVPCPEFKKGAGCRRGDMCEYAHGVFESWLHPAQYRTRLCKDGIGCARRVCFFAHTPEELRPLYVSTGSAVPSPRGAMEMAAMGMGLSSPGSSFTPPLSPSGGGSGMSWPQPNLPALCLPGSAGNLHLSRLRTSLSARAMAVDELLASGDYDNHLGSPASVRSARGKALVPSNLDELFSAEMAASHSPRYGDQGGAAFSPTHKAAFLNQFQQHQSLLSPRAAATPEPVSPMSSRLLAALAQREKMQQQTLRSMSSRDLGSSAPLLVGSPVVGSSWSKWGLPSGTPDWGADNDELGRLKRSSSFDLRSGANTDEPDLSWVNTLVKEPTPEKSSTNGTMATESIGILGRSASHHESIAGDDSAILGRSANHREGIDGEEDAATGVIGGWLEQLQLDEMVV</sequence>
<evidence type="ECO:0000259" key="9">
    <source>
        <dbReference type="PROSITE" id="PS50103"/>
    </source>
</evidence>
<dbReference type="GO" id="GO:0008270">
    <property type="term" value="F:zinc ion binding"/>
    <property type="evidence" value="ECO:0007669"/>
    <property type="project" value="UniProtKB-KW"/>
</dbReference>
<dbReference type="PROSITE" id="PS50088">
    <property type="entry name" value="ANK_REPEAT"/>
    <property type="match status" value="1"/>
</dbReference>
<dbReference type="InterPro" id="IPR036770">
    <property type="entry name" value="Ankyrin_rpt-contain_sf"/>
</dbReference>
<accession>A0A453K0D9</accession>
<keyword evidence="6" id="KW-0040">ANK repeat</keyword>
<dbReference type="Gramene" id="AET5Gv20252400.1">
    <property type="protein sequence ID" value="AET5Gv20252400.1"/>
    <property type="gene ID" value="AET5Gv20252400"/>
</dbReference>
<proteinExistence type="predicted"/>
<evidence type="ECO:0000256" key="2">
    <source>
        <dbReference type="ARBA" id="ARBA00022737"/>
    </source>
</evidence>
<reference evidence="11" key="2">
    <citation type="journal article" date="2017" name="Nat. Plants">
        <title>The Aegilops tauschii genome reveals multiple impacts of transposons.</title>
        <authorList>
            <person name="Zhao G."/>
            <person name="Zou C."/>
            <person name="Li K."/>
            <person name="Wang K."/>
            <person name="Li T."/>
            <person name="Gao L."/>
            <person name="Zhang X."/>
            <person name="Wang H."/>
            <person name="Yang Z."/>
            <person name="Liu X."/>
            <person name="Jiang W."/>
            <person name="Mao L."/>
            <person name="Kong X."/>
            <person name="Jiao Y."/>
            <person name="Jia J."/>
        </authorList>
    </citation>
    <scope>NUCLEOTIDE SEQUENCE [LARGE SCALE GENOMIC DNA]</scope>
    <source>
        <strain evidence="11">cv. AL8/78</strain>
    </source>
</reference>
<dbReference type="FunFam" id="3.30.1370.210:FF:000009">
    <property type="entry name" value="Zinc finger CCCH domain-containing protein 66"/>
    <property type="match status" value="1"/>
</dbReference>
<dbReference type="Pfam" id="PF00023">
    <property type="entry name" value="Ank"/>
    <property type="match status" value="2"/>
</dbReference>
<evidence type="ECO:0000256" key="3">
    <source>
        <dbReference type="ARBA" id="ARBA00022771"/>
    </source>
</evidence>
<evidence type="ECO:0000256" key="8">
    <source>
        <dbReference type="SAM" id="MobiDB-lite"/>
    </source>
</evidence>
<keyword evidence="11" id="KW-1185">Reference proteome</keyword>
<dbReference type="SMART" id="SM00356">
    <property type="entry name" value="ZnF_C3H1"/>
    <property type="match status" value="2"/>
</dbReference>
<dbReference type="InterPro" id="IPR057444">
    <property type="entry name" value="Znf-CCCH_AtC3H23-like"/>
</dbReference>
<dbReference type="EnsemblPlants" id="AET5Gv20252400.1">
    <property type="protein sequence ID" value="AET5Gv20252400.1"/>
    <property type="gene ID" value="AET5Gv20252400"/>
</dbReference>
<dbReference type="Proteomes" id="UP000015105">
    <property type="component" value="Chromosome 5D"/>
</dbReference>
<keyword evidence="4 7" id="KW-0862">Zinc</keyword>
<dbReference type="PROSITE" id="PS50297">
    <property type="entry name" value="ANK_REP_REGION"/>
    <property type="match status" value="1"/>
</dbReference>
<feature type="repeat" description="ANK" evidence="6">
    <location>
        <begin position="126"/>
        <end position="161"/>
    </location>
</feature>
<protein>
    <recommendedName>
        <fullName evidence="9">C3H1-type domain-containing protein</fullName>
    </recommendedName>
</protein>
<dbReference type="GO" id="GO:0010468">
    <property type="term" value="P:regulation of gene expression"/>
    <property type="evidence" value="ECO:0007669"/>
    <property type="project" value="UniProtKB-ARBA"/>
</dbReference>
<evidence type="ECO:0000313" key="11">
    <source>
        <dbReference type="Proteomes" id="UP000015105"/>
    </source>
</evidence>
<dbReference type="Pfam" id="PF25512">
    <property type="entry name" value="zf-CCCH_AtC3H23"/>
    <property type="match status" value="1"/>
</dbReference>
<dbReference type="AlphaFoldDB" id="A0A453K0D9"/>
<keyword evidence="2" id="KW-0677">Repeat</keyword>
<dbReference type="GO" id="GO:0003677">
    <property type="term" value="F:DNA binding"/>
    <property type="evidence" value="ECO:0007669"/>
    <property type="project" value="UniProtKB-KW"/>
</dbReference>
<feature type="domain" description="C3H1-type" evidence="9">
    <location>
        <begin position="256"/>
        <end position="279"/>
    </location>
</feature>
<feature type="zinc finger region" description="C3H1-type" evidence="7">
    <location>
        <begin position="256"/>
        <end position="279"/>
    </location>
</feature>
<reference evidence="11" key="1">
    <citation type="journal article" date="2014" name="Science">
        <title>Ancient hybridizations among the ancestral genomes of bread wheat.</title>
        <authorList>
            <consortium name="International Wheat Genome Sequencing Consortium,"/>
            <person name="Marcussen T."/>
            <person name="Sandve S.R."/>
            <person name="Heier L."/>
            <person name="Spannagl M."/>
            <person name="Pfeifer M."/>
            <person name="Jakobsen K.S."/>
            <person name="Wulff B.B."/>
            <person name="Steuernagel B."/>
            <person name="Mayer K.F."/>
            <person name="Olsen O.A."/>
        </authorList>
    </citation>
    <scope>NUCLEOTIDE SEQUENCE [LARGE SCALE GENOMIC DNA]</scope>
    <source>
        <strain evidence="11">cv. AL8/78</strain>
    </source>
</reference>
<dbReference type="InterPro" id="IPR002110">
    <property type="entry name" value="Ankyrin_rpt"/>
</dbReference>
<dbReference type="InterPro" id="IPR000571">
    <property type="entry name" value="Znf_CCCH"/>
</dbReference>
<dbReference type="PROSITE" id="PS50103">
    <property type="entry name" value="ZF_C3H1"/>
    <property type="match status" value="1"/>
</dbReference>
<evidence type="ECO:0000256" key="5">
    <source>
        <dbReference type="ARBA" id="ARBA00023125"/>
    </source>
</evidence>
<keyword evidence="1 7" id="KW-0479">Metal-binding</keyword>
<evidence type="ECO:0000256" key="7">
    <source>
        <dbReference type="PROSITE-ProRule" id="PRU00723"/>
    </source>
</evidence>
<dbReference type="SUPFAM" id="SSF48403">
    <property type="entry name" value="Ankyrin repeat"/>
    <property type="match status" value="1"/>
</dbReference>
<evidence type="ECO:0000256" key="1">
    <source>
        <dbReference type="ARBA" id="ARBA00022723"/>
    </source>
</evidence>
<evidence type="ECO:0000256" key="4">
    <source>
        <dbReference type="ARBA" id="ARBA00022833"/>
    </source>
</evidence>
<feature type="compositionally biased region" description="Polar residues" evidence="8">
    <location>
        <begin position="17"/>
        <end position="28"/>
    </location>
</feature>
<dbReference type="Gene3D" id="1.25.40.20">
    <property type="entry name" value="Ankyrin repeat-containing domain"/>
    <property type="match status" value="1"/>
</dbReference>
<dbReference type="InterPro" id="IPR045234">
    <property type="entry name" value="Unkempt-like"/>
</dbReference>
<evidence type="ECO:0000256" key="6">
    <source>
        <dbReference type="PROSITE-ProRule" id="PRU00023"/>
    </source>
</evidence>
<reference evidence="10" key="4">
    <citation type="submission" date="2019-03" db="UniProtKB">
        <authorList>
            <consortium name="EnsemblPlants"/>
        </authorList>
    </citation>
    <scope>IDENTIFICATION</scope>
</reference>
<dbReference type="PANTHER" id="PTHR14493">
    <property type="entry name" value="UNKEMPT FAMILY MEMBER"/>
    <property type="match status" value="1"/>
</dbReference>
<dbReference type="STRING" id="200361.A0A453K0D9"/>
<dbReference type="PANTHER" id="PTHR14493:SF123">
    <property type="entry name" value="ZINC FINGER CCCH DOMAIN-CONTAINING PROTEIN 67"/>
    <property type="match status" value="1"/>
</dbReference>
<dbReference type="Gene3D" id="3.30.1370.210">
    <property type="match status" value="1"/>
</dbReference>
<keyword evidence="5" id="KW-0238">DNA-binding</keyword>
<organism evidence="10 11">
    <name type="scientific">Aegilops tauschii subsp. strangulata</name>
    <name type="common">Goatgrass</name>
    <dbReference type="NCBI Taxonomy" id="200361"/>
    <lineage>
        <taxon>Eukaryota</taxon>
        <taxon>Viridiplantae</taxon>
        <taxon>Streptophyta</taxon>
        <taxon>Embryophyta</taxon>
        <taxon>Tracheophyta</taxon>
        <taxon>Spermatophyta</taxon>
        <taxon>Magnoliopsida</taxon>
        <taxon>Liliopsida</taxon>
        <taxon>Poales</taxon>
        <taxon>Poaceae</taxon>
        <taxon>BOP clade</taxon>
        <taxon>Pooideae</taxon>
        <taxon>Triticodae</taxon>
        <taxon>Triticeae</taxon>
        <taxon>Triticinae</taxon>
        <taxon>Aegilops</taxon>
    </lineage>
</organism>
<reference evidence="10" key="3">
    <citation type="journal article" date="2017" name="Nature">
        <title>Genome sequence of the progenitor of the wheat D genome Aegilops tauschii.</title>
        <authorList>
            <person name="Luo M.C."/>
            <person name="Gu Y.Q."/>
            <person name="Puiu D."/>
            <person name="Wang H."/>
            <person name="Twardziok S.O."/>
            <person name="Deal K.R."/>
            <person name="Huo N."/>
            <person name="Zhu T."/>
            <person name="Wang L."/>
            <person name="Wang Y."/>
            <person name="McGuire P.E."/>
            <person name="Liu S."/>
            <person name="Long H."/>
            <person name="Ramasamy R.K."/>
            <person name="Rodriguez J.C."/>
            <person name="Van S.L."/>
            <person name="Yuan L."/>
            <person name="Wang Z."/>
            <person name="Xia Z."/>
            <person name="Xiao L."/>
            <person name="Anderson O.D."/>
            <person name="Ouyang S."/>
            <person name="Liang Y."/>
            <person name="Zimin A.V."/>
            <person name="Pertea G."/>
            <person name="Qi P."/>
            <person name="Bennetzen J.L."/>
            <person name="Dai X."/>
            <person name="Dawson M.W."/>
            <person name="Muller H.G."/>
            <person name="Kugler K."/>
            <person name="Rivarola-Duarte L."/>
            <person name="Spannagl M."/>
            <person name="Mayer K.F.X."/>
            <person name="Lu F.H."/>
            <person name="Bevan M.W."/>
            <person name="Leroy P."/>
            <person name="Li P."/>
            <person name="You F.M."/>
            <person name="Sun Q."/>
            <person name="Liu Z."/>
            <person name="Lyons E."/>
            <person name="Wicker T."/>
            <person name="Salzberg S.L."/>
            <person name="Devos K.M."/>
            <person name="Dvorak J."/>
        </authorList>
    </citation>
    <scope>NUCLEOTIDE SEQUENCE [LARGE SCALE GENOMIC DNA]</scope>
    <source>
        <strain evidence="10">cv. AL8/78</strain>
    </source>
</reference>